<proteinExistence type="predicted"/>
<accession>A0ABX3MJT1</accession>
<dbReference type="EMBL" id="MPZS01000002">
    <property type="protein sequence ID" value="OOY11662.1"/>
    <property type="molecule type" value="Genomic_DNA"/>
</dbReference>
<keyword evidence="1" id="KW-0175">Coiled coil</keyword>
<sequence>MQTQRDILNELNDALDAMDETASLLELLSMAANDLGKPMQDAIAAGISLTQDKLNSARKLGYAAAKSMRDQRMEAAE</sequence>
<protein>
    <submittedName>
        <fullName evidence="2">Uncharacterized protein</fullName>
    </submittedName>
</protein>
<feature type="coiled-coil region" evidence="1">
    <location>
        <begin position="1"/>
        <end position="28"/>
    </location>
</feature>
<dbReference type="RefSeq" id="WP_078574403.1">
    <property type="nucleotide sequence ID" value="NZ_MPZS01000002.1"/>
</dbReference>
<evidence type="ECO:0000256" key="1">
    <source>
        <dbReference type="SAM" id="Coils"/>
    </source>
</evidence>
<evidence type="ECO:0000313" key="2">
    <source>
        <dbReference type="EMBL" id="OOY11662.1"/>
    </source>
</evidence>
<comment type="caution">
    <text evidence="2">The sequence shown here is derived from an EMBL/GenBank/DDBJ whole genome shotgun (WGS) entry which is preliminary data.</text>
</comment>
<organism evidence="2 3">
    <name type="scientific">Thioclava marina</name>
    <dbReference type="NCBI Taxonomy" id="1915077"/>
    <lineage>
        <taxon>Bacteria</taxon>
        <taxon>Pseudomonadati</taxon>
        <taxon>Pseudomonadota</taxon>
        <taxon>Alphaproteobacteria</taxon>
        <taxon>Rhodobacterales</taxon>
        <taxon>Paracoccaceae</taxon>
        <taxon>Thioclava</taxon>
    </lineage>
</organism>
<name>A0ABX3MJT1_9RHOB</name>
<dbReference type="Proteomes" id="UP000242224">
    <property type="component" value="Unassembled WGS sequence"/>
</dbReference>
<reference evidence="2 3" key="1">
    <citation type="submission" date="2016-11" db="EMBL/GenBank/DDBJ databases">
        <title>A multilocus sequence analysis scheme for characterization of bacteria in the genus Thioclava.</title>
        <authorList>
            <person name="Liu Y."/>
            <person name="Shao Z."/>
        </authorList>
    </citation>
    <scope>NUCLEOTIDE SEQUENCE [LARGE SCALE GENOMIC DNA]</scope>
    <source>
        <strain evidence="2 3">11.10-0-13</strain>
    </source>
</reference>
<keyword evidence="3" id="KW-1185">Reference proteome</keyword>
<evidence type="ECO:0000313" key="3">
    <source>
        <dbReference type="Proteomes" id="UP000242224"/>
    </source>
</evidence>
<gene>
    <name evidence="2" type="ORF">BMG00_11205</name>
</gene>